<dbReference type="GO" id="GO:0003678">
    <property type="term" value="F:DNA helicase activity"/>
    <property type="evidence" value="ECO:0007669"/>
    <property type="project" value="InterPro"/>
</dbReference>
<dbReference type="EMBL" id="UINC01105772">
    <property type="protein sequence ID" value="SVC69962.1"/>
    <property type="molecule type" value="Genomic_DNA"/>
</dbReference>
<evidence type="ECO:0000259" key="1">
    <source>
        <dbReference type="PROSITE" id="PS51199"/>
    </source>
</evidence>
<proteinExistence type="predicted"/>
<evidence type="ECO:0000313" key="2">
    <source>
        <dbReference type="EMBL" id="SVC69962.1"/>
    </source>
</evidence>
<name>A0A382PDF1_9ZZZZ</name>
<dbReference type="InterPro" id="IPR027417">
    <property type="entry name" value="P-loop_NTPase"/>
</dbReference>
<dbReference type="GO" id="GO:0005829">
    <property type="term" value="C:cytosol"/>
    <property type="evidence" value="ECO:0007669"/>
    <property type="project" value="TreeGrafter"/>
</dbReference>
<dbReference type="Gene3D" id="3.40.50.300">
    <property type="entry name" value="P-loop containing nucleotide triphosphate hydrolases"/>
    <property type="match status" value="1"/>
</dbReference>
<dbReference type="PANTHER" id="PTHR30153:SF2">
    <property type="entry name" value="REPLICATIVE DNA HELICASE"/>
    <property type="match status" value="1"/>
</dbReference>
<dbReference type="Pfam" id="PF03796">
    <property type="entry name" value="DnaB_C"/>
    <property type="match status" value="1"/>
</dbReference>
<dbReference type="AlphaFoldDB" id="A0A382PDF1"/>
<sequence>RQIYDQYLEDRAAISDPSLVSDSPMLTGYNDLDELLGGLQRSDMVVLGARPSMGKSALAINVAINTAQAGAKVGVFSLEMSREQLALRILAADAGIDSHRLRLSLVTEADEQRITDSIGRLSELPMYIDDTPFQGMVEMRSKARRLSLEHGLDLLIVDYLQLIEGRSSRGGGDNRVQEVSEISRSLKGMARDLNVCVLTCSQLSRGVTNRTSHRPMLSDLRDSGSIEQDADVVMFIHREDMYYTEDEWGQHSPGRPYPRNIAEIIVAKHRNGPTDDINLYFRDNLLRFESIQRVEAF</sequence>
<dbReference type="PROSITE" id="PS51199">
    <property type="entry name" value="SF4_HELICASE"/>
    <property type="match status" value="1"/>
</dbReference>
<dbReference type="InterPro" id="IPR007694">
    <property type="entry name" value="DNA_helicase_DnaB-like_C"/>
</dbReference>
<feature type="domain" description="SF4 helicase" evidence="1">
    <location>
        <begin position="18"/>
        <end position="295"/>
    </location>
</feature>
<reference evidence="2" key="1">
    <citation type="submission" date="2018-05" db="EMBL/GenBank/DDBJ databases">
        <authorList>
            <person name="Lanie J.A."/>
            <person name="Ng W.-L."/>
            <person name="Kazmierczak K.M."/>
            <person name="Andrzejewski T.M."/>
            <person name="Davidsen T.M."/>
            <person name="Wayne K.J."/>
            <person name="Tettelin H."/>
            <person name="Glass J.I."/>
            <person name="Rusch D."/>
            <person name="Podicherti R."/>
            <person name="Tsui H.-C.T."/>
            <person name="Winkler M.E."/>
        </authorList>
    </citation>
    <scope>NUCLEOTIDE SEQUENCE</scope>
</reference>
<dbReference type="GO" id="GO:0006260">
    <property type="term" value="P:DNA replication"/>
    <property type="evidence" value="ECO:0007669"/>
    <property type="project" value="InterPro"/>
</dbReference>
<protein>
    <recommendedName>
        <fullName evidence="1">SF4 helicase domain-containing protein</fullName>
    </recommendedName>
</protein>
<feature type="non-terminal residue" evidence="2">
    <location>
        <position position="1"/>
    </location>
</feature>
<dbReference type="CDD" id="cd00984">
    <property type="entry name" value="DnaB_C"/>
    <property type="match status" value="1"/>
</dbReference>
<dbReference type="SUPFAM" id="SSF52540">
    <property type="entry name" value="P-loop containing nucleoside triphosphate hydrolases"/>
    <property type="match status" value="1"/>
</dbReference>
<organism evidence="2">
    <name type="scientific">marine metagenome</name>
    <dbReference type="NCBI Taxonomy" id="408172"/>
    <lineage>
        <taxon>unclassified sequences</taxon>
        <taxon>metagenomes</taxon>
        <taxon>ecological metagenomes</taxon>
    </lineage>
</organism>
<dbReference type="PANTHER" id="PTHR30153">
    <property type="entry name" value="REPLICATIVE DNA HELICASE DNAB"/>
    <property type="match status" value="1"/>
</dbReference>
<accession>A0A382PDF1</accession>
<dbReference type="GO" id="GO:0005524">
    <property type="term" value="F:ATP binding"/>
    <property type="evidence" value="ECO:0007669"/>
    <property type="project" value="InterPro"/>
</dbReference>
<gene>
    <name evidence="2" type="ORF">METZ01_LOCUS322816</name>
</gene>